<sequence length="104" mass="11792">MLSLRTRSSPKSLSDATRTLSDKQLDCVRAMGFGKMLSFNVDGILGLLGNYVVDNLDTESMTIKLERGPIQITKESEFVTKKEKKKEKEKKTLKVMCRKVSEFD</sequence>
<evidence type="ECO:0000313" key="1">
    <source>
        <dbReference type="EMBL" id="KAI3805042.1"/>
    </source>
</evidence>
<gene>
    <name evidence="1" type="ORF">L1987_27043</name>
</gene>
<name>A0ACB9IAC4_9ASTR</name>
<protein>
    <submittedName>
        <fullName evidence="1">Uncharacterized protein</fullName>
    </submittedName>
</protein>
<reference evidence="2" key="1">
    <citation type="journal article" date="2022" name="Mol. Ecol. Resour.">
        <title>The genomes of chicory, endive, great burdock and yacon provide insights into Asteraceae palaeo-polyploidization history and plant inulin production.</title>
        <authorList>
            <person name="Fan W."/>
            <person name="Wang S."/>
            <person name="Wang H."/>
            <person name="Wang A."/>
            <person name="Jiang F."/>
            <person name="Liu H."/>
            <person name="Zhao H."/>
            <person name="Xu D."/>
            <person name="Zhang Y."/>
        </authorList>
    </citation>
    <scope>NUCLEOTIDE SEQUENCE [LARGE SCALE GENOMIC DNA]</scope>
    <source>
        <strain evidence="2">cv. Yunnan</strain>
    </source>
</reference>
<proteinExistence type="predicted"/>
<dbReference type="EMBL" id="CM042026">
    <property type="protein sequence ID" value="KAI3805042.1"/>
    <property type="molecule type" value="Genomic_DNA"/>
</dbReference>
<organism evidence="1 2">
    <name type="scientific">Smallanthus sonchifolius</name>
    <dbReference type="NCBI Taxonomy" id="185202"/>
    <lineage>
        <taxon>Eukaryota</taxon>
        <taxon>Viridiplantae</taxon>
        <taxon>Streptophyta</taxon>
        <taxon>Embryophyta</taxon>
        <taxon>Tracheophyta</taxon>
        <taxon>Spermatophyta</taxon>
        <taxon>Magnoliopsida</taxon>
        <taxon>eudicotyledons</taxon>
        <taxon>Gunneridae</taxon>
        <taxon>Pentapetalae</taxon>
        <taxon>asterids</taxon>
        <taxon>campanulids</taxon>
        <taxon>Asterales</taxon>
        <taxon>Asteraceae</taxon>
        <taxon>Asteroideae</taxon>
        <taxon>Heliantheae alliance</taxon>
        <taxon>Millerieae</taxon>
        <taxon>Smallanthus</taxon>
    </lineage>
</organism>
<keyword evidence="2" id="KW-1185">Reference proteome</keyword>
<comment type="caution">
    <text evidence="1">The sequence shown here is derived from an EMBL/GenBank/DDBJ whole genome shotgun (WGS) entry which is preliminary data.</text>
</comment>
<evidence type="ECO:0000313" key="2">
    <source>
        <dbReference type="Proteomes" id="UP001056120"/>
    </source>
</evidence>
<accession>A0ACB9IAC4</accession>
<dbReference type="Proteomes" id="UP001056120">
    <property type="component" value="Linkage Group LG09"/>
</dbReference>
<reference evidence="1 2" key="2">
    <citation type="journal article" date="2022" name="Mol. Ecol. Resour.">
        <title>The genomes of chicory, endive, great burdock and yacon provide insights into Asteraceae paleo-polyploidization history and plant inulin production.</title>
        <authorList>
            <person name="Fan W."/>
            <person name="Wang S."/>
            <person name="Wang H."/>
            <person name="Wang A."/>
            <person name="Jiang F."/>
            <person name="Liu H."/>
            <person name="Zhao H."/>
            <person name="Xu D."/>
            <person name="Zhang Y."/>
        </authorList>
    </citation>
    <scope>NUCLEOTIDE SEQUENCE [LARGE SCALE GENOMIC DNA]</scope>
    <source>
        <strain evidence="2">cv. Yunnan</strain>
        <tissue evidence="1">Leaves</tissue>
    </source>
</reference>